<evidence type="ECO:0000313" key="4">
    <source>
        <dbReference type="EMBL" id="TCO14633.1"/>
    </source>
</evidence>
<keyword evidence="5" id="KW-1185">Reference proteome</keyword>
<dbReference type="InterPro" id="IPR021140">
    <property type="entry name" value="Inh/Omp19"/>
</dbReference>
<reference evidence="4 5" key="1">
    <citation type="submission" date="2019-03" db="EMBL/GenBank/DDBJ databases">
        <title>Genomic Encyclopedia of Type Strains, Phase IV (KMG-IV): sequencing the most valuable type-strain genomes for metagenomic binning, comparative biology and taxonomic classification.</title>
        <authorList>
            <person name="Goeker M."/>
        </authorList>
    </citation>
    <scope>NUCLEOTIDE SEQUENCE [LARGE SCALE GENOMIC DNA]</scope>
    <source>
        <strain evidence="4 5">DSM 22958</strain>
    </source>
</reference>
<feature type="domain" description="Alkaline proteinase inhibitor/ Outer membrane lipoprotein Omp19" evidence="3">
    <location>
        <begin position="123"/>
        <end position="210"/>
    </location>
</feature>
<name>A0A4R2GVI2_9HYPH</name>
<proteinExistence type="predicted"/>
<dbReference type="EMBL" id="SLWL01000003">
    <property type="protein sequence ID" value="TCO14633.1"/>
    <property type="molecule type" value="Genomic_DNA"/>
</dbReference>
<dbReference type="GO" id="GO:0004866">
    <property type="term" value="F:endopeptidase inhibitor activity"/>
    <property type="evidence" value="ECO:0007669"/>
    <property type="project" value="InterPro"/>
</dbReference>
<accession>A0A4R2GVI2</accession>
<protein>
    <submittedName>
        <fullName evidence="4">Protease inhibitor Inh</fullName>
    </submittedName>
</protein>
<feature type="compositionally biased region" description="Low complexity" evidence="2">
    <location>
        <begin position="105"/>
        <end position="114"/>
    </location>
</feature>
<feature type="region of interest" description="Disordered" evidence="2">
    <location>
        <begin position="38"/>
        <end position="123"/>
    </location>
</feature>
<dbReference type="AlphaFoldDB" id="A0A4R2GVI2"/>
<dbReference type="RefSeq" id="WP_132004129.1">
    <property type="nucleotide sequence ID" value="NZ_JBHUNN010000002.1"/>
</dbReference>
<dbReference type="OrthoDB" id="8446677at2"/>
<gene>
    <name evidence="4" type="ORF">EV666_103141</name>
</gene>
<evidence type="ECO:0000256" key="2">
    <source>
        <dbReference type="SAM" id="MobiDB-lite"/>
    </source>
</evidence>
<evidence type="ECO:0000313" key="5">
    <source>
        <dbReference type="Proteomes" id="UP000294881"/>
    </source>
</evidence>
<organism evidence="4 5">
    <name type="scientific">Camelimonas lactis</name>
    <dbReference type="NCBI Taxonomy" id="659006"/>
    <lineage>
        <taxon>Bacteria</taxon>
        <taxon>Pseudomonadati</taxon>
        <taxon>Pseudomonadota</taxon>
        <taxon>Alphaproteobacteria</taxon>
        <taxon>Hyphomicrobiales</taxon>
        <taxon>Chelatococcaceae</taxon>
        <taxon>Camelimonas</taxon>
    </lineage>
</organism>
<dbReference type="Pfam" id="PF02974">
    <property type="entry name" value="Inh"/>
    <property type="match status" value="1"/>
</dbReference>
<comment type="caution">
    <text evidence="4">The sequence shown here is derived from an EMBL/GenBank/DDBJ whole genome shotgun (WGS) entry which is preliminary data.</text>
</comment>
<dbReference type="SUPFAM" id="SSF50882">
    <property type="entry name" value="beta-Barrel protease inhibitors"/>
    <property type="match status" value="1"/>
</dbReference>
<keyword evidence="1" id="KW-0732">Signal</keyword>
<evidence type="ECO:0000256" key="1">
    <source>
        <dbReference type="ARBA" id="ARBA00022729"/>
    </source>
</evidence>
<dbReference type="InterPro" id="IPR016085">
    <property type="entry name" value="Protease_inh_B-barrel_dom"/>
</dbReference>
<evidence type="ECO:0000259" key="3">
    <source>
        <dbReference type="Pfam" id="PF02974"/>
    </source>
</evidence>
<dbReference type="Proteomes" id="UP000294881">
    <property type="component" value="Unassembled WGS sequence"/>
</dbReference>
<sequence length="210" mass="21121">MLFGTYSQLERKSGAGFLRLAAVVSVAAALTACQSSRFDDGGGYRRSAPSRQAAVDSDIEPGLGASAAGRVESSPLPPAPGAVIAPDPNMPGAAAPGGTNVAGLSPATTPSATPAAPPPATRSSAIGRWTAREAAGNCGVTLSSTPSLDLYRASTSGCANKDLQSVNAWEFRDGEVYLYARGGVVARLRDNGGQFNGVIAKSGAPLTLSK</sequence>